<evidence type="ECO:0008006" key="4">
    <source>
        <dbReference type="Google" id="ProtNLM"/>
    </source>
</evidence>
<organism evidence="2 3">
    <name type="scientific">Collinsella aerofaciens</name>
    <dbReference type="NCBI Taxonomy" id="74426"/>
    <lineage>
        <taxon>Bacteria</taxon>
        <taxon>Bacillati</taxon>
        <taxon>Actinomycetota</taxon>
        <taxon>Coriobacteriia</taxon>
        <taxon>Coriobacteriales</taxon>
        <taxon>Coriobacteriaceae</taxon>
        <taxon>Collinsella</taxon>
    </lineage>
</organism>
<evidence type="ECO:0000313" key="2">
    <source>
        <dbReference type="EMBL" id="VWL99956.1"/>
    </source>
</evidence>
<dbReference type="EMBL" id="CABWIH010000046">
    <property type="protein sequence ID" value="VWL99956.1"/>
    <property type="molecule type" value="Genomic_DNA"/>
</dbReference>
<accession>A0A5K1J8I7</accession>
<evidence type="ECO:0000256" key="1">
    <source>
        <dbReference type="SAM" id="Phobius"/>
    </source>
</evidence>
<dbReference type="Proteomes" id="UP000330807">
    <property type="component" value="Unassembled WGS sequence"/>
</dbReference>
<protein>
    <recommendedName>
        <fullName evidence="4">DUF3789 domain-containing protein</fullName>
    </recommendedName>
</protein>
<proteinExistence type="predicted"/>
<keyword evidence="1" id="KW-0812">Transmembrane</keyword>
<keyword evidence="1" id="KW-1133">Transmembrane helix</keyword>
<dbReference type="AlphaFoldDB" id="A0A5K1J8I7"/>
<evidence type="ECO:0000313" key="3">
    <source>
        <dbReference type="Proteomes" id="UP000330807"/>
    </source>
</evidence>
<name>A0A5K1J8I7_9ACTN</name>
<sequence>MMGIIAAFILGSTVGSLIFFLALCLVGAFRDD</sequence>
<keyword evidence="1" id="KW-0472">Membrane</keyword>
<gene>
    <name evidence="2" type="ORF">LMKDKBCB_02157</name>
</gene>
<feature type="transmembrane region" description="Helical" evidence="1">
    <location>
        <begin position="6"/>
        <end position="29"/>
    </location>
</feature>
<reference evidence="2 3" key="1">
    <citation type="submission" date="2019-10" db="EMBL/GenBank/DDBJ databases">
        <authorList>
            <person name="Wolf R A."/>
        </authorList>
    </citation>
    <scope>NUCLEOTIDE SEQUENCE [LARGE SCALE GENOMIC DNA]</scope>
    <source>
        <strain evidence="2">Collinsella_aerofaciens_AK_138A</strain>
    </source>
</reference>